<feature type="region of interest" description="Disordered" evidence="8">
    <location>
        <begin position="98"/>
        <end position="127"/>
    </location>
</feature>
<keyword evidence="2" id="KW-0132">Cell division</keyword>
<keyword evidence="1" id="KW-1003">Cell membrane</keyword>
<dbReference type="Proteomes" id="UP001319827">
    <property type="component" value="Chromosome"/>
</dbReference>
<reference evidence="9 10" key="2">
    <citation type="journal article" date="2021" name="Int. J. Syst. Evol. Microbiol.">
        <title>Isolation and Polyphasic Characterization of Desulfuromonas versatilis sp. Nov., an Electrogenic Bacteria Capable of Versatile Metabolism Isolated from a Graphene Oxide-Reducing Enrichment Culture.</title>
        <authorList>
            <person name="Xie L."/>
            <person name="Yoshida N."/>
            <person name="Ishii S."/>
            <person name="Meng L."/>
        </authorList>
    </citation>
    <scope>NUCLEOTIDE SEQUENCE [LARGE SCALE GENOMIC DNA]</scope>
    <source>
        <strain evidence="9 10">NIT-T3</strain>
    </source>
</reference>
<evidence type="ECO:0000256" key="1">
    <source>
        <dbReference type="ARBA" id="ARBA00022475"/>
    </source>
</evidence>
<evidence type="ECO:0000256" key="7">
    <source>
        <dbReference type="SAM" id="Coils"/>
    </source>
</evidence>
<keyword evidence="3" id="KW-0812">Transmembrane</keyword>
<evidence type="ECO:0000256" key="2">
    <source>
        <dbReference type="ARBA" id="ARBA00022618"/>
    </source>
</evidence>
<keyword evidence="6" id="KW-0131">Cell cycle</keyword>
<evidence type="ECO:0000256" key="8">
    <source>
        <dbReference type="SAM" id="MobiDB-lite"/>
    </source>
</evidence>
<dbReference type="InterPro" id="IPR023081">
    <property type="entry name" value="Cell_div_FtsB"/>
</dbReference>
<name>A0ABN6DVR6_9BACT</name>
<sequence length="127" mass="14224">MSEPEKAASPRKIPLLPLLIVLLLLAVAVFGDKGLVQVIKLNSQRAALEDEIRRLEDANQALREEIQALRSDHRRLEAIARREFGMVREDELIYQFRTQEKRPAEQGAVVPPEELQGGPDLAPAPAQ</sequence>
<evidence type="ECO:0000256" key="3">
    <source>
        <dbReference type="ARBA" id="ARBA00022692"/>
    </source>
</evidence>
<keyword evidence="4" id="KW-1133">Transmembrane helix</keyword>
<organism evidence="9 10">
    <name type="scientific">Desulfuromonas versatilis</name>
    <dbReference type="NCBI Taxonomy" id="2802975"/>
    <lineage>
        <taxon>Bacteria</taxon>
        <taxon>Pseudomonadati</taxon>
        <taxon>Thermodesulfobacteriota</taxon>
        <taxon>Desulfuromonadia</taxon>
        <taxon>Desulfuromonadales</taxon>
        <taxon>Desulfuromonadaceae</taxon>
        <taxon>Desulfuromonas</taxon>
    </lineage>
</organism>
<accession>A0ABN6DVR6</accession>
<dbReference type="InterPro" id="IPR007060">
    <property type="entry name" value="FtsL/DivIC"/>
</dbReference>
<reference evidence="9 10" key="1">
    <citation type="journal article" date="2016" name="C (Basel)">
        <title>Selective Growth of and Electricity Production by Marine Exoelectrogenic Bacteria in Self-Aggregated Hydrogel of Microbially Reduced Graphene Oxide.</title>
        <authorList>
            <person name="Yoshida N."/>
            <person name="Goto Y."/>
            <person name="Miyata Y."/>
        </authorList>
    </citation>
    <scope>NUCLEOTIDE SEQUENCE [LARGE SCALE GENOMIC DNA]</scope>
    <source>
        <strain evidence="9 10">NIT-T3</strain>
    </source>
</reference>
<dbReference type="Pfam" id="PF04977">
    <property type="entry name" value="DivIC"/>
    <property type="match status" value="1"/>
</dbReference>
<dbReference type="EMBL" id="AP024355">
    <property type="protein sequence ID" value="BCR04086.1"/>
    <property type="molecule type" value="Genomic_DNA"/>
</dbReference>
<dbReference type="PANTHER" id="PTHR37485">
    <property type="entry name" value="CELL DIVISION PROTEIN FTSB"/>
    <property type="match status" value="1"/>
</dbReference>
<gene>
    <name evidence="9" type="ORF">DESUT3_11550</name>
</gene>
<feature type="coiled-coil region" evidence="7">
    <location>
        <begin position="38"/>
        <end position="79"/>
    </location>
</feature>
<evidence type="ECO:0000256" key="4">
    <source>
        <dbReference type="ARBA" id="ARBA00022989"/>
    </source>
</evidence>
<keyword evidence="5" id="KW-0472">Membrane</keyword>
<keyword evidence="10" id="KW-1185">Reference proteome</keyword>
<evidence type="ECO:0000256" key="6">
    <source>
        <dbReference type="ARBA" id="ARBA00023306"/>
    </source>
</evidence>
<evidence type="ECO:0000313" key="9">
    <source>
        <dbReference type="EMBL" id="BCR04086.1"/>
    </source>
</evidence>
<evidence type="ECO:0000256" key="5">
    <source>
        <dbReference type="ARBA" id="ARBA00023136"/>
    </source>
</evidence>
<keyword evidence="7" id="KW-0175">Coiled coil</keyword>
<evidence type="ECO:0000313" key="10">
    <source>
        <dbReference type="Proteomes" id="UP001319827"/>
    </source>
</evidence>
<protein>
    <recommendedName>
        <fullName evidence="11">Septum formation initiator family protein</fullName>
    </recommendedName>
</protein>
<evidence type="ECO:0008006" key="11">
    <source>
        <dbReference type="Google" id="ProtNLM"/>
    </source>
</evidence>
<proteinExistence type="predicted"/>
<dbReference type="PANTHER" id="PTHR37485:SF1">
    <property type="entry name" value="CELL DIVISION PROTEIN FTSB"/>
    <property type="match status" value="1"/>
</dbReference>